<dbReference type="SMART" id="SM00701">
    <property type="entry name" value="PGRP"/>
    <property type="match status" value="1"/>
</dbReference>
<name>A0A160P1U7_STRLU</name>
<dbReference type="InterPro" id="IPR036505">
    <property type="entry name" value="Amidase/PGRP_sf"/>
</dbReference>
<sequence length="177" mass="17937">MRVEGWRDIGYNFLVDKCGTIYEGRKGGVDQPVHGAHTYGWNAQTTGVAVIGDYTGEGAPRAALASVARIIAYKLGQYGVDPRGRTTLTAGASQTAGGRGYVEGDTYSFDTISGHRDGFATACPGDGLYGQLATIRAYAAADEGTGSGGGAGGGAGAAGAAGPLSSGGRYEAFLPRF</sequence>
<keyword evidence="4" id="KW-1185">Reference proteome</keyword>
<protein>
    <submittedName>
        <fullName evidence="3">N-acetylmuramoyl-L-alanine amidase family protein</fullName>
    </submittedName>
</protein>
<dbReference type="GO" id="GO:0008270">
    <property type="term" value="F:zinc ion binding"/>
    <property type="evidence" value="ECO:0007669"/>
    <property type="project" value="InterPro"/>
</dbReference>
<dbReference type="KEGG" id="slau:SLA_4553"/>
<dbReference type="PANTHER" id="PTHR11022:SF41">
    <property type="entry name" value="PEPTIDOGLYCAN-RECOGNITION PROTEIN LC-RELATED"/>
    <property type="match status" value="1"/>
</dbReference>
<dbReference type="Pfam" id="PF01510">
    <property type="entry name" value="Amidase_2"/>
    <property type="match status" value="1"/>
</dbReference>
<dbReference type="InterPro" id="IPR002502">
    <property type="entry name" value="Amidase_domain"/>
</dbReference>
<dbReference type="Proteomes" id="UP000217676">
    <property type="component" value="Chromosome"/>
</dbReference>
<comment type="similarity">
    <text evidence="1">Belongs to the N-acetylmuramoyl-L-alanine amidase 2 family.</text>
</comment>
<evidence type="ECO:0000313" key="4">
    <source>
        <dbReference type="Proteomes" id="UP000217676"/>
    </source>
</evidence>
<dbReference type="InterPro" id="IPR015510">
    <property type="entry name" value="PGRP"/>
</dbReference>
<dbReference type="EMBL" id="AP017424">
    <property type="protein sequence ID" value="BAU85437.1"/>
    <property type="molecule type" value="Genomic_DNA"/>
</dbReference>
<gene>
    <name evidence="3" type="ORF">SLA_4553</name>
</gene>
<accession>A0A160P1U7</accession>
<reference evidence="3 4" key="1">
    <citation type="journal article" date="2016" name="Genome Announc.">
        <title>Complete Genome Sequence of Thiostrepton-Producing Streptomyces laurentii ATCC 31255.</title>
        <authorList>
            <person name="Doi K."/>
            <person name="Fujino Y."/>
            <person name="Nagayoshi Y."/>
            <person name="Ohshima T."/>
            <person name="Ogata S."/>
        </authorList>
    </citation>
    <scope>NUCLEOTIDE SEQUENCE [LARGE SCALE GENOMIC DNA]</scope>
    <source>
        <strain evidence="3 4">ATCC 31255</strain>
    </source>
</reference>
<dbReference type="PANTHER" id="PTHR11022">
    <property type="entry name" value="PEPTIDOGLYCAN RECOGNITION PROTEIN"/>
    <property type="match status" value="1"/>
</dbReference>
<evidence type="ECO:0000256" key="1">
    <source>
        <dbReference type="ARBA" id="ARBA00007553"/>
    </source>
</evidence>
<evidence type="ECO:0000313" key="3">
    <source>
        <dbReference type="EMBL" id="BAU85437.1"/>
    </source>
</evidence>
<dbReference type="AlphaFoldDB" id="A0A160P1U7"/>
<dbReference type="CDD" id="cd06583">
    <property type="entry name" value="PGRP"/>
    <property type="match status" value="1"/>
</dbReference>
<evidence type="ECO:0000259" key="2">
    <source>
        <dbReference type="SMART" id="SM00701"/>
    </source>
</evidence>
<proteinExistence type="inferred from homology"/>
<dbReference type="SUPFAM" id="SSF55846">
    <property type="entry name" value="N-acetylmuramoyl-L-alanine amidase-like"/>
    <property type="match status" value="1"/>
</dbReference>
<dbReference type="GO" id="GO:0009253">
    <property type="term" value="P:peptidoglycan catabolic process"/>
    <property type="evidence" value="ECO:0007669"/>
    <property type="project" value="InterPro"/>
</dbReference>
<dbReference type="InterPro" id="IPR006619">
    <property type="entry name" value="PGRP_domain_met/bac"/>
</dbReference>
<dbReference type="GO" id="GO:0008745">
    <property type="term" value="F:N-acetylmuramoyl-L-alanine amidase activity"/>
    <property type="evidence" value="ECO:0007669"/>
    <property type="project" value="InterPro"/>
</dbReference>
<feature type="domain" description="Peptidoglycan recognition protein family" evidence="2">
    <location>
        <begin position="2"/>
        <end position="96"/>
    </location>
</feature>
<dbReference type="Gene3D" id="3.40.80.10">
    <property type="entry name" value="Peptidoglycan recognition protein-like"/>
    <property type="match status" value="1"/>
</dbReference>
<organism evidence="3 4">
    <name type="scientific">Streptomyces laurentii</name>
    <dbReference type="NCBI Taxonomy" id="39478"/>
    <lineage>
        <taxon>Bacteria</taxon>
        <taxon>Bacillati</taxon>
        <taxon>Actinomycetota</taxon>
        <taxon>Actinomycetes</taxon>
        <taxon>Kitasatosporales</taxon>
        <taxon>Streptomycetaceae</taxon>
        <taxon>Streptomyces</taxon>
    </lineage>
</organism>